<keyword evidence="8" id="KW-1185">Reference proteome</keyword>
<evidence type="ECO:0000313" key="7">
    <source>
        <dbReference type="EMBL" id="RMB94883.1"/>
    </source>
</evidence>
<feature type="compositionally biased region" description="Basic and acidic residues" evidence="5">
    <location>
        <begin position="82"/>
        <end position="91"/>
    </location>
</feature>
<gene>
    <name evidence="7" type="ORF">DUI87_28688</name>
</gene>
<feature type="compositionally biased region" description="Basic and acidic residues" evidence="5">
    <location>
        <begin position="274"/>
        <end position="287"/>
    </location>
</feature>
<evidence type="ECO:0000313" key="8">
    <source>
        <dbReference type="Proteomes" id="UP000269221"/>
    </source>
</evidence>
<feature type="compositionally biased region" description="Basic and acidic residues" evidence="5">
    <location>
        <begin position="141"/>
        <end position="151"/>
    </location>
</feature>
<feature type="compositionally biased region" description="Low complexity" evidence="5">
    <location>
        <begin position="33"/>
        <end position="47"/>
    </location>
</feature>
<comment type="subcellular location">
    <subcellularLocation>
        <location evidence="1">Nucleus</location>
    </subcellularLocation>
</comment>
<dbReference type="Proteomes" id="UP000269221">
    <property type="component" value="Unassembled WGS sequence"/>
</dbReference>
<feature type="domain" description="HSF-type DNA-binding" evidence="6">
    <location>
        <begin position="151"/>
        <end position="212"/>
    </location>
</feature>
<dbReference type="PANTHER" id="PTHR10015">
    <property type="entry name" value="HEAT SHOCK TRANSCRIPTION FACTOR"/>
    <property type="match status" value="1"/>
</dbReference>
<name>A0A3M0J7N1_HIRRU</name>
<reference evidence="7 8" key="1">
    <citation type="submission" date="2018-07" db="EMBL/GenBank/DDBJ databases">
        <title>A high quality draft genome assembly of the barn swallow (H. rustica rustica).</title>
        <authorList>
            <person name="Formenti G."/>
            <person name="Chiara M."/>
            <person name="Poveda L."/>
            <person name="Francoijs K.-J."/>
            <person name="Bonisoli-Alquati A."/>
            <person name="Canova L."/>
            <person name="Gianfranceschi L."/>
            <person name="Horner D.S."/>
            <person name="Saino N."/>
        </authorList>
    </citation>
    <scope>NUCLEOTIDE SEQUENCE [LARGE SCALE GENOMIC DNA]</scope>
    <source>
        <strain evidence="7">Chelidonia</strain>
        <tissue evidence="7">Blood</tissue>
    </source>
</reference>
<comment type="caution">
    <text evidence="7">The sequence shown here is derived from an EMBL/GenBank/DDBJ whole genome shotgun (WGS) entry which is preliminary data.</text>
</comment>
<dbReference type="InterPro" id="IPR000232">
    <property type="entry name" value="HSF_DNA-bd"/>
</dbReference>
<dbReference type="InterPro" id="IPR036388">
    <property type="entry name" value="WH-like_DNA-bd_sf"/>
</dbReference>
<dbReference type="Pfam" id="PF00447">
    <property type="entry name" value="HSF_DNA-bind"/>
    <property type="match status" value="1"/>
</dbReference>
<protein>
    <recommendedName>
        <fullName evidence="6">HSF-type DNA-binding domain-containing protein</fullName>
    </recommendedName>
</protein>
<keyword evidence="3" id="KW-0238">DNA-binding</keyword>
<dbReference type="Gene3D" id="1.10.10.10">
    <property type="entry name" value="Winged helix-like DNA-binding domain superfamily/Winged helix DNA-binding domain"/>
    <property type="match status" value="1"/>
</dbReference>
<evidence type="ECO:0000256" key="3">
    <source>
        <dbReference type="ARBA" id="ARBA00023125"/>
    </source>
</evidence>
<evidence type="ECO:0000256" key="1">
    <source>
        <dbReference type="ARBA" id="ARBA00004123"/>
    </source>
</evidence>
<dbReference type="GO" id="GO:0003700">
    <property type="term" value="F:DNA-binding transcription factor activity"/>
    <property type="evidence" value="ECO:0007669"/>
    <property type="project" value="InterPro"/>
</dbReference>
<dbReference type="SUPFAM" id="SSF46785">
    <property type="entry name" value="Winged helix' DNA-binding domain"/>
    <property type="match status" value="1"/>
</dbReference>
<feature type="region of interest" description="Disordered" evidence="5">
    <location>
        <begin position="213"/>
        <end position="289"/>
    </location>
</feature>
<feature type="region of interest" description="Disordered" evidence="5">
    <location>
        <begin position="23"/>
        <end position="158"/>
    </location>
</feature>
<keyword evidence="4" id="KW-0539">Nucleus</keyword>
<dbReference type="GO" id="GO:0043565">
    <property type="term" value="F:sequence-specific DNA binding"/>
    <property type="evidence" value="ECO:0007669"/>
    <property type="project" value="InterPro"/>
</dbReference>
<evidence type="ECO:0000256" key="2">
    <source>
        <dbReference type="ARBA" id="ARBA00006403"/>
    </source>
</evidence>
<accession>A0A3M0J7N1</accession>
<organism evidence="7 8">
    <name type="scientific">Hirundo rustica rustica</name>
    <dbReference type="NCBI Taxonomy" id="333673"/>
    <lineage>
        <taxon>Eukaryota</taxon>
        <taxon>Metazoa</taxon>
        <taxon>Chordata</taxon>
        <taxon>Craniata</taxon>
        <taxon>Vertebrata</taxon>
        <taxon>Euteleostomi</taxon>
        <taxon>Archelosauria</taxon>
        <taxon>Archosauria</taxon>
        <taxon>Dinosauria</taxon>
        <taxon>Saurischia</taxon>
        <taxon>Theropoda</taxon>
        <taxon>Coelurosauria</taxon>
        <taxon>Aves</taxon>
        <taxon>Neognathae</taxon>
        <taxon>Neoaves</taxon>
        <taxon>Telluraves</taxon>
        <taxon>Australaves</taxon>
        <taxon>Passeriformes</taxon>
        <taxon>Sylvioidea</taxon>
        <taxon>Hirundinidae</taxon>
        <taxon>Hirundo</taxon>
    </lineage>
</organism>
<dbReference type="OrthoDB" id="9396505at2759"/>
<proteinExistence type="inferred from homology"/>
<sequence length="376" mass="42356">MQELYGEQPPPLDRELLWMQPCSFQQLHREQQPPASNPSAAPGTSAPHAPAGSAGCAAPMASSSAQNAPAQEESPALDLGQEIEKMIREIRNSLPVKAPSAQGNINVGPESPGEDPMNRAEAEEVSSGTESCRNSSPEPEEPGRAVPRDRTPNAFRATQFRSFVRQLYRYGFRKVPGRAGAAAPGDAGAWVHYRNPWFRRDRPDLLLRIRRRSAANTQRRAAGPEGRRRPPCGSQQLPGPRPLPDERHGRPRFQPLPRERPPLARRPPCGFHLLHRERPGPARREGPSRFQELYGERPLPAERELLRVPPCHFQGFHGEQLLPPRWEGPRSRMQELYGEQPPPLDRELLWMQPCSFQQLHREQQPQPPTHQVGEEF</sequence>
<dbReference type="AlphaFoldDB" id="A0A3M0J7N1"/>
<dbReference type="InterPro" id="IPR036390">
    <property type="entry name" value="WH_DNA-bd_sf"/>
</dbReference>
<dbReference type="EMBL" id="QRBI01000193">
    <property type="protein sequence ID" value="RMB94883.1"/>
    <property type="molecule type" value="Genomic_DNA"/>
</dbReference>
<dbReference type="PANTHER" id="PTHR10015:SF427">
    <property type="entry name" value="HEAT SHOCK FACTOR PROTEIN"/>
    <property type="match status" value="1"/>
</dbReference>
<comment type="similarity">
    <text evidence="2">Belongs to the HSF family.</text>
</comment>
<evidence type="ECO:0000256" key="4">
    <source>
        <dbReference type="ARBA" id="ARBA00023242"/>
    </source>
</evidence>
<feature type="compositionally biased region" description="Polar residues" evidence="5">
    <location>
        <begin position="126"/>
        <end position="137"/>
    </location>
</feature>
<dbReference type="GO" id="GO:0005634">
    <property type="term" value="C:nucleus"/>
    <property type="evidence" value="ECO:0007669"/>
    <property type="project" value="UniProtKB-SubCell"/>
</dbReference>
<evidence type="ECO:0000256" key="5">
    <source>
        <dbReference type="SAM" id="MobiDB-lite"/>
    </source>
</evidence>
<evidence type="ECO:0000259" key="6">
    <source>
        <dbReference type="Pfam" id="PF00447"/>
    </source>
</evidence>